<feature type="domain" description="Histidine kinase" evidence="5">
    <location>
        <begin position="21"/>
        <end position="242"/>
    </location>
</feature>
<proteinExistence type="predicted"/>
<dbReference type="RefSeq" id="WP_050672987.1">
    <property type="nucleotide sequence ID" value="NZ_CVRL01000013.1"/>
</dbReference>
<evidence type="ECO:0000313" key="6">
    <source>
        <dbReference type="EMBL" id="CRL10562.1"/>
    </source>
</evidence>
<dbReference type="InterPro" id="IPR036890">
    <property type="entry name" value="HATPase_C_sf"/>
</dbReference>
<dbReference type="Gene3D" id="3.30.565.10">
    <property type="entry name" value="Histidine kinase-like ATPase, C-terminal domain"/>
    <property type="match status" value="1"/>
</dbReference>
<dbReference type="SUPFAM" id="SSF55874">
    <property type="entry name" value="ATPase domain of HSP90 chaperone/DNA topoisomerase II/histidine kinase"/>
    <property type="match status" value="1"/>
</dbReference>
<evidence type="ECO:0000256" key="1">
    <source>
        <dbReference type="ARBA" id="ARBA00000085"/>
    </source>
</evidence>
<dbReference type="GO" id="GO:0000156">
    <property type="term" value="F:phosphorelay response regulator activity"/>
    <property type="evidence" value="ECO:0007669"/>
    <property type="project" value="TreeGrafter"/>
</dbReference>
<dbReference type="SMART" id="SM00387">
    <property type="entry name" value="HATPase_c"/>
    <property type="match status" value="1"/>
</dbReference>
<dbReference type="InterPro" id="IPR004358">
    <property type="entry name" value="Sig_transdc_His_kin-like_C"/>
</dbReference>
<keyword evidence="4" id="KW-0418">Kinase</keyword>
<protein>
    <recommendedName>
        <fullName evidence="2">histidine kinase</fullName>
        <ecNumber evidence="2">2.7.13.3</ecNumber>
    </recommendedName>
</protein>
<dbReference type="InterPro" id="IPR005467">
    <property type="entry name" value="His_kinase_dom"/>
</dbReference>
<dbReference type="PANTHER" id="PTHR42878:SF14">
    <property type="entry name" value="OSMOLARITY TWO-COMPONENT SYSTEM PROTEIN SSK1"/>
    <property type="match status" value="1"/>
</dbReference>
<dbReference type="EC" id="2.7.13.3" evidence="2"/>
<organism evidence="6 7">
    <name type="scientific">Phaeobacter italicus</name>
    <dbReference type="NCBI Taxonomy" id="481446"/>
    <lineage>
        <taxon>Bacteria</taxon>
        <taxon>Pseudomonadati</taxon>
        <taxon>Pseudomonadota</taxon>
        <taxon>Alphaproteobacteria</taxon>
        <taxon>Rhodobacterales</taxon>
        <taxon>Roseobacteraceae</taxon>
        <taxon>Phaeobacter</taxon>
    </lineage>
</organism>
<evidence type="ECO:0000256" key="4">
    <source>
        <dbReference type="ARBA" id="ARBA00022777"/>
    </source>
</evidence>
<dbReference type="PRINTS" id="PR00344">
    <property type="entry name" value="BCTRLSENSOR"/>
</dbReference>
<dbReference type="Proteomes" id="UP000043764">
    <property type="component" value="Unassembled WGS sequence"/>
</dbReference>
<evidence type="ECO:0000259" key="5">
    <source>
        <dbReference type="PROSITE" id="PS50109"/>
    </source>
</evidence>
<accession>A0A0H5CZV6</accession>
<dbReference type="GO" id="GO:0007234">
    <property type="term" value="P:osmosensory signaling via phosphorelay pathway"/>
    <property type="evidence" value="ECO:0007669"/>
    <property type="project" value="TreeGrafter"/>
</dbReference>
<dbReference type="PROSITE" id="PS50109">
    <property type="entry name" value="HIS_KIN"/>
    <property type="match status" value="1"/>
</dbReference>
<dbReference type="InterPro" id="IPR003594">
    <property type="entry name" value="HATPase_dom"/>
</dbReference>
<reference evidence="7" key="1">
    <citation type="submission" date="2015-05" db="EMBL/GenBank/DDBJ databases">
        <authorList>
            <person name="Rodrigo-Torres Lidia"/>
            <person name="Arahal R.David."/>
        </authorList>
    </citation>
    <scope>NUCLEOTIDE SEQUENCE [LARGE SCALE GENOMIC DNA]</scope>
    <source>
        <strain evidence="7">CECT 7321</strain>
    </source>
</reference>
<keyword evidence="3 6" id="KW-0808">Transferase</keyword>
<dbReference type="GO" id="GO:0004673">
    <property type="term" value="F:protein histidine kinase activity"/>
    <property type="evidence" value="ECO:0007669"/>
    <property type="project" value="UniProtKB-EC"/>
</dbReference>
<name>A0A0H5CZV6_9RHOB</name>
<dbReference type="PANTHER" id="PTHR42878">
    <property type="entry name" value="TWO-COMPONENT HISTIDINE KINASE"/>
    <property type="match status" value="1"/>
</dbReference>
<evidence type="ECO:0000256" key="2">
    <source>
        <dbReference type="ARBA" id="ARBA00012438"/>
    </source>
</evidence>
<dbReference type="Pfam" id="PF02518">
    <property type="entry name" value="HATPase_c"/>
    <property type="match status" value="1"/>
</dbReference>
<dbReference type="InterPro" id="IPR050351">
    <property type="entry name" value="BphY/WalK/GraS-like"/>
</dbReference>
<dbReference type="AlphaFoldDB" id="A0A0H5CZV6"/>
<comment type="catalytic activity">
    <reaction evidence="1">
        <text>ATP + protein L-histidine = ADP + protein N-phospho-L-histidine.</text>
        <dbReference type="EC" id="2.7.13.3"/>
    </reaction>
</comment>
<dbReference type="GO" id="GO:0030295">
    <property type="term" value="F:protein kinase activator activity"/>
    <property type="evidence" value="ECO:0007669"/>
    <property type="project" value="TreeGrafter"/>
</dbReference>
<evidence type="ECO:0000313" key="7">
    <source>
        <dbReference type="Proteomes" id="UP000043764"/>
    </source>
</evidence>
<keyword evidence="7" id="KW-1185">Reference proteome</keyword>
<dbReference type="EMBL" id="CVRL01000013">
    <property type="protein sequence ID" value="CRL10562.1"/>
    <property type="molecule type" value="Genomic_DNA"/>
</dbReference>
<gene>
    <name evidence="6" type="primary">pfeS</name>
    <name evidence="6" type="ORF">NIT7321_01408</name>
</gene>
<dbReference type="STRING" id="481446.NIT7645_00108"/>
<evidence type="ECO:0000256" key="3">
    <source>
        <dbReference type="ARBA" id="ARBA00022679"/>
    </source>
</evidence>
<sequence>MAEPDTTRGDVPSELAEVIYKIVHDVRGSVRAIGELPTWIDEDLADEGVRLPDGPRHSFELLRWHAGKLNLMLDQLMQFVRAGDTGPDGVEEGKQSDPRKCLRRAVRMLALPDRVRIRARFDSNGAGLAPIDENVLTSILMIAVGNAASHNSEAIRIALCGGDNGQEWVLRIRDSGEGFPPGKLFQIFEPMRSYSRHDSGGCGMGLAILQRLIETRGGRVTAHHPAPPRAGAELRISLPCEAQNHVTPRPACDAKTRLT</sequence>